<dbReference type="InterPro" id="IPR046860">
    <property type="entry name" value="SnoaL_5"/>
</dbReference>
<dbReference type="RefSeq" id="WP_220251934.1">
    <property type="nucleotide sequence ID" value="NZ_JAICCF010000003.1"/>
</dbReference>
<dbReference type="EMBL" id="JAICCF010000003">
    <property type="protein sequence ID" value="MBW8686639.1"/>
    <property type="molecule type" value="Genomic_DNA"/>
</dbReference>
<evidence type="ECO:0000313" key="2">
    <source>
        <dbReference type="EMBL" id="MBW8686639.1"/>
    </source>
</evidence>
<dbReference type="InterPro" id="IPR032710">
    <property type="entry name" value="NTF2-like_dom_sf"/>
</dbReference>
<feature type="domain" description="SnoaL-like" evidence="1">
    <location>
        <begin position="1"/>
        <end position="118"/>
    </location>
</feature>
<keyword evidence="3" id="KW-1185">Reference proteome</keyword>
<name>A0ABS7GIN3_9BACT</name>
<evidence type="ECO:0000259" key="1">
    <source>
        <dbReference type="Pfam" id="PF20409"/>
    </source>
</evidence>
<dbReference type="SUPFAM" id="SSF54427">
    <property type="entry name" value="NTF2-like"/>
    <property type="match status" value="1"/>
</dbReference>
<protein>
    <submittedName>
        <fullName evidence="2">Nuclear transport factor 2 family protein</fullName>
    </submittedName>
</protein>
<gene>
    <name evidence="2" type="ORF">K1Y79_20025</name>
</gene>
<comment type="caution">
    <text evidence="2">The sequence shown here is derived from an EMBL/GenBank/DDBJ whole genome shotgun (WGS) entry which is preliminary data.</text>
</comment>
<reference evidence="2 3" key="1">
    <citation type="submission" date="2021-08" db="EMBL/GenBank/DDBJ databases">
        <title>The genome sequence of Chitinophaga sp. B61.</title>
        <authorList>
            <person name="Zhang X."/>
        </authorList>
    </citation>
    <scope>NUCLEOTIDE SEQUENCE [LARGE SCALE GENOMIC DNA]</scope>
    <source>
        <strain evidence="2 3">B61</strain>
    </source>
</reference>
<organism evidence="2 3">
    <name type="scientific">Chitinophaga rhizophila</name>
    <dbReference type="NCBI Taxonomy" id="2866212"/>
    <lineage>
        <taxon>Bacteria</taxon>
        <taxon>Pseudomonadati</taxon>
        <taxon>Bacteroidota</taxon>
        <taxon>Chitinophagia</taxon>
        <taxon>Chitinophagales</taxon>
        <taxon>Chitinophagaceae</taxon>
        <taxon>Chitinophaga</taxon>
    </lineage>
</organism>
<accession>A0ABS7GIN3</accession>
<dbReference type="Pfam" id="PF20409">
    <property type="entry name" value="SnoaL_5"/>
    <property type="match status" value="1"/>
</dbReference>
<dbReference type="Gene3D" id="3.10.450.50">
    <property type="match status" value="1"/>
</dbReference>
<sequence length="119" mass="13331">MTTKQIADRLVALCQQGEFDAAQKELFAADAVSIEPYATPEFEKEVKGLDKIAEKGEKFMHMTETMHSVEISAPVIGGNAFAMSLKMDITMKGQDRMTIEELCVYQVKDGKIISEQFFM</sequence>
<proteinExistence type="predicted"/>
<evidence type="ECO:0000313" key="3">
    <source>
        <dbReference type="Proteomes" id="UP000812961"/>
    </source>
</evidence>
<dbReference type="Proteomes" id="UP000812961">
    <property type="component" value="Unassembled WGS sequence"/>
</dbReference>